<protein>
    <submittedName>
        <fullName evidence="2">DNA polymerase III subunit alpha</fullName>
        <ecNumber evidence="2">2.7.7.7</ecNumber>
    </submittedName>
</protein>
<dbReference type="PANTHER" id="PTHR32294:SF0">
    <property type="entry name" value="DNA POLYMERASE III SUBUNIT ALPHA"/>
    <property type="match status" value="1"/>
</dbReference>
<dbReference type="GO" id="GO:0003676">
    <property type="term" value="F:nucleic acid binding"/>
    <property type="evidence" value="ECO:0007669"/>
    <property type="project" value="InterPro"/>
</dbReference>
<organism evidence="2">
    <name type="scientific">bioreactor metagenome</name>
    <dbReference type="NCBI Taxonomy" id="1076179"/>
    <lineage>
        <taxon>unclassified sequences</taxon>
        <taxon>metagenomes</taxon>
        <taxon>ecological metagenomes</taxon>
    </lineage>
</organism>
<keyword evidence="2" id="KW-0808">Transferase</keyword>
<keyword evidence="2" id="KW-0548">Nucleotidyltransferase</keyword>
<dbReference type="GO" id="GO:0008408">
    <property type="term" value="F:3'-5' exonuclease activity"/>
    <property type="evidence" value="ECO:0007669"/>
    <property type="project" value="InterPro"/>
</dbReference>
<evidence type="ECO:0000259" key="1">
    <source>
        <dbReference type="Pfam" id="PF01336"/>
    </source>
</evidence>
<comment type="caution">
    <text evidence="2">The sequence shown here is derived from an EMBL/GenBank/DDBJ whole genome shotgun (WGS) entry which is preliminary data.</text>
</comment>
<dbReference type="InterPro" id="IPR004365">
    <property type="entry name" value="NA-bd_OB_tRNA"/>
</dbReference>
<dbReference type="Pfam" id="PF01336">
    <property type="entry name" value="tRNA_anti-codon"/>
    <property type="match status" value="1"/>
</dbReference>
<dbReference type="GO" id="GO:0006260">
    <property type="term" value="P:DNA replication"/>
    <property type="evidence" value="ECO:0007669"/>
    <property type="project" value="InterPro"/>
</dbReference>
<dbReference type="AlphaFoldDB" id="A0A645H183"/>
<evidence type="ECO:0000313" key="2">
    <source>
        <dbReference type="EMBL" id="MPN32082.1"/>
    </source>
</evidence>
<name>A0A645H183_9ZZZZ</name>
<dbReference type="InterPro" id="IPR012340">
    <property type="entry name" value="NA-bd_OB-fold"/>
</dbReference>
<proteinExistence type="predicted"/>
<sequence>MDKYRKNLKQLAEIQTLGEGRYRDGQYVKVGGIIAANKIRTTKAGDSMAVFTLEDFSGKIEVVAFPKTFAMSSKNIYPESIVLVEGRLMLDEEEPRLMASQVTKLDAGPADVKLFIPASLENPDTQKALGRIFASYHGSSPVYLHLLGSKKIIRAEQSFWVDAKNPGLIKELKNLLGDKGVVI</sequence>
<dbReference type="Gene3D" id="2.40.50.140">
    <property type="entry name" value="Nucleic acid-binding proteins"/>
    <property type="match status" value="1"/>
</dbReference>
<dbReference type="EMBL" id="VSSQ01083896">
    <property type="protein sequence ID" value="MPN32082.1"/>
    <property type="molecule type" value="Genomic_DNA"/>
</dbReference>
<reference evidence="2" key="1">
    <citation type="submission" date="2019-08" db="EMBL/GenBank/DDBJ databases">
        <authorList>
            <person name="Kucharzyk K."/>
            <person name="Murdoch R.W."/>
            <person name="Higgins S."/>
            <person name="Loffler F."/>
        </authorList>
    </citation>
    <scope>NUCLEOTIDE SEQUENCE</scope>
</reference>
<gene>
    <name evidence="2" type="primary">dnaE1_7</name>
    <name evidence="2" type="ORF">SDC9_179558</name>
</gene>
<dbReference type="GO" id="GO:0003887">
    <property type="term" value="F:DNA-directed DNA polymerase activity"/>
    <property type="evidence" value="ECO:0007669"/>
    <property type="project" value="UniProtKB-EC"/>
</dbReference>
<dbReference type="CDD" id="cd04485">
    <property type="entry name" value="DnaE_OBF"/>
    <property type="match status" value="1"/>
</dbReference>
<dbReference type="EC" id="2.7.7.7" evidence="2"/>
<feature type="domain" description="OB" evidence="1">
    <location>
        <begin position="28"/>
        <end position="105"/>
    </location>
</feature>
<dbReference type="PANTHER" id="PTHR32294">
    <property type="entry name" value="DNA POLYMERASE III SUBUNIT ALPHA"/>
    <property type="match status" value="1"/>
</dbReference>
<accession>A0A645H183</accession>
<dbReference type="InterPro" id="IPR004805">
    <property type="entry name" value="DnaE2/DnaE/PolC"/>
</dbReference>